<evidence type="ECO:0000313" key="2">
    <source>
        <dbReference type="Proteomes" id="UP001359886"/>
    </source>
</evidence>
<comment type="caution">
    <text evidence="1">The sequence shown here is derived from an EMBL/GenBank/DDBJ whole genome shotgun (WGS) entry which is preliminary data.</text>
</comment>
<accession>A0AAW9RIF7</accession>
<dbReference type="RefSeq" id="WP_354694594.1">
    <property type="nucleotide sequence ID" value="NZ_JAZHOG010000003.1"/>
</dbReference>
<sequence length="173" mass="19283">MTDLIDRIRAAFANVPYPGDDRLTDSFGDEPDALRAAFAGRTDWTTLEPEFLDPAPDDWGSALSFFSAEALQFYLPAYLIADLGGHLDTADPSFRLCLFVTPQGGARRLAKFYGGGTLGDHARSEFARFSPGQVAVIVDYLWWKLDQDGYNPTIEQALEHYWLPRAAETEVDE</sequence>
<proteinExistence type="predicted"/>
<dbReference type="InterPro" id="IPR046560">
    <property type="entry name" value="DUF6714"/>
</dbReference>
<protein>
    <submittedName>
        <fullName evidence="1">DUF6714 family protein</fullName>
    </submittedName>
</protein>
<dbReference type="Pfam" id="PF20461">
    <property type="entry name" value="DUF6714"/>
    <property type="match status" value="1"/>
</dbReference>
<organism evidence="1 2">
    <name type="scientific">Elongatibacter sediminis</name>
    <dbReference type="NCBI Taxonomy" id="3119006"/>
    <lineage>
        <taxon>Bacteria</taxon>
        <taxon>Pseudomonadati</taxon>
        <taxon>Pseudomonadota</taxon>
        <taxon>Gammaproteobacteria</taxon>
        <taxon>Chromatiales</taxon>
        <taxon>Wenzhouxiangellaceae</taxon>
        <taxon>Elongatibacter</taxon>
    </lineage>
</organism>
<reference evidence="1 2" key="1">
    <citation type="submission" date="2024-02" db="EMBL/GenBank/DDBJ databases">
        <title>A novel Wenzhouxiangellaceae bacterium, isolated from coastal sediments.</title>
        <authorList>
            <person name="Du Z.-J."/>
            <person name="Ye Y.-Q."/>
            <person name="Zhang X.-Y."/>
        </authorList>
    </citation>
    <scope>NUCLEOTIDE SEQUENCE [LARGE SCALE GENOMIC DNA]</scope>
    <source>
        <strain evidence="1 2">CH-27</strain>
    </source>
</reference>
<gene>
    <name evidence="1" type="ORF">V3330_06545</name>
</gene>
<evidence type="ECO:0000313" key="1">
    <source>
        <dbReference type="EMBL" id="MEJ8567281.1"/>
    </source>
</evidence>
<dbReference type="EMBL" id="JAZHOG010000003">
    <property type="protein sequence ID" value="MEJ8567281.1"/>
    <property type="molecule type" value="Genomic_DNA"/>
</dbReference>
<name>A0AAW9RIF7_9GAMM</name>
<keyword evidence="2" id="KW-1185">Reference proteome</keyword>
<dbReference type="AlphaFoldDB" id="A0AAW9RIF7"/>
<dbReference type="Proteomes" id="UP001359886">
    <property type="component" value="Unassembled WGS sequence"/>
</dbReference>